<accession>A0A428WRL6</accession>
<dbReference type="Proteomes" id="UP000286716">
    <property type="component" value="Unassembled WGS sequence"/>
</dbReference>
<dbReference type="EMBL" id="QHHU01000015">
    <property type="protein sequence ID" value="RSM45737.1"/>
    <property type="molecule type" value="Genomic_DNA"/>
</dbReference>
<evidence type="ECO:0000313" key="3">
    <source>
        <dbReference type="Proteomes" id="UP000286716"/>
    </source>
</evidence>
<reference evidence="2 3" key="1">
    <citation type="submission" date="2018-05" db="EMBL/GenBank/DDBJ databases">
        <title>Evolution of GPA BGCs.</title>
        <authorList>
            <person name="Waglechner N."/>
            <person name="Wright G.D."/>
        </authorList>
    </citation>
    <scope>NUCLEOTIDE SEQUENCE [LARGE SCALE GENOMIC DNA]</scope>
    <source>
        <strain evidence="2 3">DSM 5908</strain>
    </source>
</reference>
<organism evidence="2 3">
    <name type="scientific">Amycolatopsis balhimycina DSM 5908</name>
    <dbReference type="NCBI Taxonomy" id="1081091"/>
    <lineage>
        <taxon>Bacteria</taxon>
        <taxon>Bacillati</taxon>
        <taxon>Actinomycetota</taxon>
        <taxon>Actinomycetes</taxon>
        <taxon>Pseudonocardiales</taxon>
        <taxon>Pseudonocardiaceae</taxon>
        <taxon>Amycolatopsis</taxon>
    </lineage>
</organism>
<gene>
    <name evidence="2" type="ORF">DMA12_12720</name>
</gene>
<protein>
    <recommendedName>
        <fullName evidence="4">OmpA-like domain-containing protein</fullName>
    </recommendedName>
</protein>
<proteinExistence type="predicted"/>
<feature type="region of interest" description="Disordered" evidence="1">
    <location>
        <begin position="775"/>
        <end position="798"/>
    </location>
</feature>
<feature type="region of interest" description="Disordered" evidence="1">
    <location>
        <begin position="696"/>
        <end position="730"/>
    </location>
</feature>
<evidence type="ECO:0000313" key="2">
    <source>
        <dbReference type="EMBL" id="RSM45737.1"/>
    </source>
</evidence>
<sequence length="2331" mass="246850">MQPRARRWAVPGSLTLLDLVAPYVLGGAAIGEPLHELVSALFVQDVETSFDDAGVVVGGMARFSADLTANPPRFTPPASISFGGTVNVGHRTARHDGAWWDFPDVAIRFRLSTPRASSPAVDGVTGGPGGTPAPKTGNPAASTVLPRLGQGVPAVGQPAQDAPTTVFHLDLLVDAATLHLPFLTGAKLDANGMLEVDPARAEVTVTLPKIKLSFEQSAGTAGTDPQLTIALDSWAAHDIDDPAGTVYADLIRINPPYALIGPGNALGFGFQSLILDLSGTETPPELMSKFGVGDDFRGLYLPDVRVFVRPPGLDGLGIDVSARELLIGIGPEGGVSGIFGLDVVKPDSPQNVVVSIYDENGQFLQRFEFPDGVNPYSHDPIDVPAHTQWVVDVHGGQPPYNINVDGQVQTNQPIDVTFPTGQQAKAVAITVADVHAGGQSRTGDVPIRLTAASLSAGQAQHGGAQPAALTVTTNAGPGYTITMEDSPANESVTLVFAPPDPATATAGGNPLAVSGGRATVPLVHGASIDVAASWHVAATPAASPVAVTGQFQYAQPPETPNQVPDENDPAWTAFAAVDSNIRTVPSRDESSPNGGWTADDNLLAGSAQFAAFRAAARANPTEHIALVGTASKEHAPNIAYNVALSQRRVWAMQAFLRAHGITNPIDGSALGEQPPGGTYLQPHRAGFRRVECTVHTGGSPDATKNGAVHIGRPPRPQLPVPQRPAVVQRRPAGNDDWRFKELHVRVEIDHNRLVAAEIRLKIDLQTVLESKLARVNTTNPGQGQPGGTPSLPVGKATDPDDGVLDIRVQLTLDDTVDRWQVVAGLFEEDADGFLQTPAPSAADEGSPVEQYWRTFFGILIVLAPLTDALGASNTAAGDVVALSVSVAVPFAATSLHIVHVPRITLYGGELTVTHDESGTRGVLLLDVEVALVVTLELGATKIIDTDPRNPITVRYKAVGFGTSDRPQARDLLPVFDSAKGYTINIPSTGGIKVPDPLGDILQIAGTRIARSNPVNLELDLELKADLGVVSVDKTTIRIPLEGGQAPTISALGVHIDVPGALDGHGYLAIYPDGFAGQLDVSLPGVGVRVAAGLAVRHVAEPPPGTRTATAVLVTLEVDFPVPIALGSSGLGIYGFGGLFAVHHERDEHPGDPVPALGWLERVNGNPLDISGWKPEIDHWAIGLGAVLGTIDAGFTLNVKGMLIFELPGPRILLVMKANVIKVRPPRQGNVTAAILAVIDLDLGRQRITIGLTFDYDVAPLLKVHVPVRAIFPFNDLAHFAIDAGSWYAPATVEFFRLFTARGYFMIRGKGIPDTGAPADNYDTGQGNFPLPSSLNGFSIMTGVSVSFLWGSRSSGLYLSVGASVDVGLGFEPIMFAGRLKLWGELHLWIIGIEASAQLSVTAGQKGNDNIVLIDGEVHGKVDFFFFSIEGSVHVTLGGSPDSPPAPPPLVTGVSLQSRAAALLNGVSSDRPIDGKLFDAHPEGPAPQAEAVPIDSIIVIHLDCTPRIKGGAAVTTGNPSGVVSVPVLTPDGPPTPAVRRGEPFYTYRITGITLDHAVTAGDVPIVWWPNEPHPTSESKRELALLTRVPDPHPCAVERSKHLEDKLSQTWETVCDRIAPATPVLWTFHDTPLGPSTVGWVLTGKAWPDPPGSTRSVAPDVRLDVAETWRTGDPVVDLAVDIAPARVIGATVKCDERCAPRMPRDRLPTCWAHVLEAPFLRHQDFHLLTEHPLGEVLIKLAEQAAAQRKDPLDDVIALKTESIVRFRALLAVPGLALQARALTVRLFGDDGTVLAEFPVDGSGPSRLVTAPADLPPSWTDPDGPWFCRVAEVLSYLWPNTDRERMHLVLVDADVPDGTAYAQFGLRDAAGLTAKGLARPSYLLGVVETLAAAEVAREQHDTLVKDGKITVIDGALADPANQPALLLPNTDYTVGVTWEWTTCDEHGTVPGTATWTAGTAQNFHFRTDGAPLAPRTVQIANGPAQVMPVRLDPWVLLTDPFDGDRFFFYGDKVRVVFAVDYLLHMYATYGVAIQAKVRAASFKNADPAGPGFAKTVLALGPAVAKALKEANVFTPWEDTVRGVLGDAPCIDSSGAVSRQQILDMDLLLEPRTDYVFDIEPVNPPAPPADSTVSPLFRRPFTTSRYKSWQEMAAAVSAANLVEAPADDVSQLEALVSTPGPVSAAALDAALRQAGLRPVVAVTDPVVELLWVTVGGTLQPRVLVIRTPEPLVRTRNEPHQYEPPGVPRLQRKVITLQDKAYLEVVATPGVAGAAPLHIVGRPGMNTVVVIVDSGRGAPIDLTLRRHGNQFLGEAAGTQDAMLFAVTMDAATWEVV</sequence>
<feature type="region of interest" description="Disordered" evidence="1">
    <location>
        <begin position="116"/>
        <end position="136"/>
    </location>
</feature>
<evidence type="ECO:0000256" key="1">
    <source>
        <dbReference type="SAM" id="MobiDB-lite"/>
    </source>
</evidence>
<keyword evidence="3" id="KW-1185">Reference proteome</keyword>
<name>A0A428WRL6_AMYBA</name>
<comment type="caution">
    <text evidence="2">The sequence shown here is derived from an EMBL/GenBank/DDBJ whole genome shotgun (WGS) entry which is preliminary data.</text>
</comment>
<feature type="compositionally biased region" description="Pro residues" evidence="1">
    <location>
        <begin position="713"/>
        <end position="722"/>
    </location>
</feature>
<evidence type="ECO:0008006" key="4">
    <source>
        <dbReference type="Google" id="ProtNLM"/>
    </source>
</evidence>
<dbReference type="OrthoDB" id="7051116at2"/>